<reference evidence="1" key="1">
    <citation type="journal article" date="2024" name="Gigascience">
        <title>Chromosome-level genome of the poultry shaft louse Menopon gallinae provides insight into the host-switching and adaptive evolution of parasitic lice.</title>
        <authorList>
            <person name="Xu Y."/>
            <person name="Ma L."/>
            <person name="Liu S."/>
            <person name="Liang Y."/>
            <person name="Liu Q."/>
            <person name="He Z."/>
            <person name="Tian L."/>
            <person name="Duan Y."/>
            <person name="Cai W."/>
            <person name="Li H."/>
            <person name="Song F."/>
        </authorList>
    </citation>
    <scope>NUCLEOTIDE SEQUENCE</scope>
    <source>
        <strain evidence="1">Cailab_2023a</strain>
    </source>
</reference>
<proteinExistence type="predicted"/>
<protein>
    <submittedName>
        <fullName evidence="1">Uncharacterized protein</fullName>
    </submittedName>
</protein>
<organism evidence="1">
    <name type="scientific">Menopon gallinae</name>
    <name type="common">poultry shaft louse</name>
    <dbReference type="NCBI Taxonomy" id="328185"/>
    <lineage>
        <taxon>Eukaryota</taxon>
        <taxon>Metazoa</taxon>
        <taxon>Ecdysozoa</taxon>
        <taxon>Arthropoda</taxon>
        <taxon>Hexapoda</taxon>
        <taxon>Insecta</taxon>
        <taxon>Pterygota</taxon>
        <taxon>Neoptera</taxon>
        <taxon>Paraneoptera</taxon>
        <taxon>Psocodea</taxon>
        <taxon>Troctomorpha</taxon>
        <taxon>Phthiraptera</taxon>
        <taxon>Amblycera</taxon>
        <taxon>Menoponidae</taxon>
        <taxon>Menopon</taxon>
    </lineage>
</organism>
<gene>
    <name evidence="1" type="ORF">PYX00_008704</name>
</gene>
<name>A0AAW2HPD7_9NEOP</name>
<accession>A0AAW2HPD7</accession>
<dbReference type="EMBL" id="JARGDH010000004">
    <property type="protein sequence ID" value="KAL0271689.1"/>
    <property type="molecule type" value="Genomic_DNA"/>
</dbReference>
<comment type="caution">
    <text evidence="1">The sequence shown here is derived from an EMBL/GenBank/DDBJ whole genome shotgun (WGS) entry which is preliminary data.</text>
</comment>
<dbReference type="AlphaFoldDB" id="A0AAW2HPD7"/>
<sequence length="95" mass="11206">MVVYLKTQGKKIMKNRHYFTETSKSRVYSLAYVGCRGQFCRIITRIPSQIYCERFVPDQVTDIMLLEKYEDSDRLSPEIDIEVFFESSGMCNRTT</sequence>
<evidence type="ECO:0000313" key="1">
    <source>
        <dbReference type="EMBL" id="KAL0271689.1"/>
    </source>
</evidence>